<evidence type="ECO:0000313" key="3">
    <source>
        <dbReference type="Proteomes" id="UP000177798"/>
    </source>
</evidence>
<gene>
    <name evidence="2" type="ORF">sscle_07g057690</name>
</gene>
<reference evidence="3" key="1">
    <citation type="journal article" date="2017" name="Genome Biol. Evol.">
        <title>The complete genome sequence of the phytopathogenic fungus Sclerotinia sclerotiorum reveals insights into the genome architecture of broad host range pathogens.</title>
        <authorList>
            <person name="Derbyshire M."/>
            <person name="Denton-Giles M."/>
            <person name="Hegedus D."/>
            <person name="Seifbarghy S."/>
            <person name="Rollins J."/>
            <person name="van Kan J."/>
            <person name="Seidl M.F."/>
            <person name="Faino L."/>
            <person name="Mbengue M."/>
            <person name="Navaud O."/>
            <person name="Raffaele S."/>
            <person name="Hammond-Kosack K."/>
            <person name="Heard S."/>
            <person name="Oliver R."/>
        </authorList>
    </citation>
    <scope>NUCLEOTIDE SEQUENCE [LARGE SCALE GENOMIC DNA]</scope>
    <source>
        <strain evidence="3">ATCC 18683 / 1980 / Ss-1</strain>
    </source>
</reference>
<dbReference type="Proteomes" id="UP000177798">
    <property type="component" value="Chromosome 7"/>
</dbReference>
<accession>A0A1D9Q7Z4</accession>
<protein>
    <submittedName>
        <fullName evidence="2">Uncharacterized protein</fullName>
    </submittedName>
</protein>
<dbReference type="AlphaFoldDB" id="A0A1D9Q7Z4"/>
<dbReference type="VEuPathDB" id="FungiDB:sscle_07g057690"/>
<name>A0A1D9Q7Z4_SCLS1</name>
<proteinExistence type="predicted"/>
<feature type="region of interest" description="Disordered" evidence="1">
    <location>
        <begin position="53"/>
        <end position="74"/>
    </location>
</feature>
<sequence length="74" mass="8113">MSPPQLTLSSLPLGKATIIVTWDTAMVLKLQAPQITNFMSQYPCLISETSSEMPHIKDRMAQDESSITASSTSR</sequence>
<evidence type="ECO:0000256" key="1">
    <source>
        <dbReference type="SAM" id="MobiDB-lite"/>
    </source>
</evidence>
<feature type="compositionally biased region" description="Polar residues" evidence="1">
    <location>
        <begin position="63"/>
        <end position="74"/>
    </location>
</feature>
<evidence type="ECO:0000313" key="2">
    <source>
        <dbReference type="EMBL" id="APA10999.1"/>
    </source>
</evidence>
<organism evidence="2 3">
    <name type="scientific">Sclerotinia sclerotiorum (strain ATCC 18683 / 1980 / Ss-1)</name>
    <name type="common">White mold</name>
    <name type="synonym">Whetzelinia sclerotiorum</name>
    <dbReference type="NCBI Taxonomy" id="665079"/>
    <lineage>
        <taxon>Eukaryota</taxon>
        <taxon>Fungi</taxon>
        <taxon>Dikarya</taxon>
        <taxon>Ascomycota</taxon>
        <taxon>Pezizomycotina</taxon>
        <taxon>Leotiomycetes</taxon>
        <taxon>Helotiales</taxon>
        <taxon>Sclerotiniaceae</taxon>
        <taxon>Sclerotinia</taxon>
    </lineage>
</organism>
<dbReference type="EMBL" id="CP017820">
    <property type="protein sequence ID" value="APA10999.1"/>
    <property type="molecule type" value="Genomic_DNA"/>
</dbReference>